<comment type="caution">
    <text evidence="2">The sequence shown here is derived from an EMBL/GenBank/DDBJ whole genome shotgun (WGS) entry which is preliminary data.</text>
</comment>
<dbReference type="AlphaFoldDB" id="A0A8H7AMW5"/>
<dbReference type="EMBL" id="JAACFV010000025">
    <property type="protein sequence ID" value="KAF7510932.1"/>
    <property type="molecule type" value="Genomic_DNA"/>
</dbReference>
<organism evidence="2 3">
    <name type="scientific">Endocarpon pusillum</name>
    <dbReference type="NCBI Taxonomy" id="364733"/>
    <lineage>
        <taxon>Eukaryota</taxon>
        <taxon>Fungi</taxon>
        <taxon>Dikarya</taxon>
        <taxon>Ascomycota</taxon>
        <taxon>Pezizomycotina</taxon>
        <taxon>Eurotiomycetes</taxon>
        <taxon>Chaetothyriomycetidae</taxon>
        <taxon>Verrucariales</taxon>
        <taxon>Verrucariaceae</taxon>
        <taxon>Endocarpon</taxon>
    </lineage>
</organism>
<proteinExistence type="predicted"/>
<name>A0A8H7AMW5_9EURO</name>
<accession>A0A8H7AMW5</accession>
<protein>
    <submittedName>
        <fullName evidence="2">Uncharacterized protein</fullName>
    </submittedName>
</protein>
<reference evidence="2" key="1">
    <citation type="submission" date="2020-02" db="EMBL/GenBank/DDBJ databases">
        <authorList>
            <person name="Palmer J.M."/>
        </authorList>
    </citation>
    <scope>NUCLEOTIDE SEQUENCE</scope>
    <source>
        <strain evidence="2">EPUS1.4</strain>
        <tissue evidence="2">Thallus</tissue>
    </source>
</reference>
<keyword evidence="3" id="KW-1185">Reference proteome</keyword>
<evidence type="ECO:0000313" key="2">
    <source>
        <dbReference type="EMBL" id="KAF7510932.1"/>
    </source>
</evidence>
<evidence type="ECO:0000256" key="1">
    <source>
        <dbReference type="SAM" id="MobiDB-lite"/>
    </source>
</evidence>
<evidence type="ECO:0000313" key="3">
    <source>
        <dbReference type="Proteomes" id="UP000606974"/>
    </source>
</evidence>
<sequence length="62" mass="7206">MPETREEPVSHKVHGDLHQSRMADEEGIKTPSMNEDCIVGVTQEKKKTCLLRELEELREEEE</sequence>
<dbReference type="Proteomes" id="UP000606974">
    <property type="component" value="Unassembled WGS sequence"/>
</dbReference>
<feature type="region of interest" description="Disordered" evidence="1">
    <location>
        <begin position="1"/>
        <end position="27"/>
    </location>
</feature>
<gene>
    <name evidence="2" type="ORF">GJ744_005762</name>
</gene>